<evidence type="ECO:0000313" key="3">
    <source>
        <dbReference type="Proteomes" id="UP001164305"/>
    </source>
</evidence>
<dbReference type="Pfam" id="PF03374">
    <property type="entry name" value="ANT"/>
    <property type="match status" value="1"/>
</dbReference>
<feature type="domain" description="Bro-N" evidence="1">
    <location>
        <begin position="1"/>
        <end position="100"/>
    </location>
</feature>
<evidence type="ECO:0000259" key="1">
    <source>
        <dbReference type="PROSITE" id="PS51750"/>
    </source>
</evidence>
<dbReference type="InterPro" id="IPR005039">
    <property type="entry name" value="Ant_C"/>
</dbReference>
<organism evidence="2 3">
    <name type="scientific">Brachybacterium huguangmaarense</name>
    <dbReference type="NCBI Taxonomy" id="1652028"/>
    <lineage>
        <taxon>Bacteria</taxon>
        <taxon>Bacillati</taxon>
        <taxon>Actinomycetota</taxon>
        <taxon>Actinomycetes</taxon>
        <taxon>Micrococcales</taxon>
        <taxon>Dermabacteraceae</taxon>
        <taxon>Brachybacterium</taxon>
    </lineage>
</organism>
<dbReference type="PROSITE" id="PS51750">
    <property type="entry name" value="BRO_N"/>
    <property type="match status" value="1"/>
</dbReference>
<accession>A0ABY6FXZ5</accession>
<dbReference type="Pfam" id="PF02498">
    <property type="entry name" value="Bro-N"/>
    <property type="match status" value="1"/>
</dbReference>
<dbReference type="RefSeq" id="WP_263593012.1">
    <property type="nucleotide sequence ID" value="NZ_CP107020.1"/>
</dbReference>
<dbReference type="InterPro" id="IPR003497">
    <property type="entry name" value="BRO_N_domain"/>
</dbReference>
<dbReference type="Proteomes" id="UP001164305">
    <property type="component" value="Chromosome"/>
</dbReference>
<dbReference type="SMART" id="SM01040">
    <property type="entry name" value="Bro-N"/>
    <property type="match status" value="1"/>
</dbReference>
<keyword evidence="3" id="KW-1185">Reference proteome</keyword>
<gene>
    <name evidence="2" type="ORF">BRM3_09080</name>
</gene>
<proteinExistence type="predicted"/>
<name>A0ABY6FXZ5_9MICO</name>
<dbReference type="PANTHER" id="PTHR36180:SF2">
    <property type="entry name" value="BRO FAMILY PROTEIN"/>
    <property type="match status" value="1"/>
</dbReference>
<sequence>MPFTYEGMPVRTVDVDGEVWFVASDVARVLDLGRTHDAVRGLDDDEKGAESIRTPGGEQLTTIVSEPGLYQLVMRSRKPEAKPFRRWIAHEVIPAIRRTGQYGAARELTGPELMARALIEADVTIKQQAAELEAARPKVEVAERLLDATTDLSVQDAANALTRAGFRIGRTRLFSLLRDIGWTFRGPDGAWRPYAHHIEAGRLSVLPSSHYHPRTGELVLDPPQVRVTPKGLAQLMRDHGPHQPELAVQLTEGALS</sequence>
<evidence type="ECO:0000313" key="2">
    <source>
        <dbReference type="EMBL" id="UYG15798.1"/>
    </source>
</evidence>
<reference evidence="2" key="1">
    <citation type="submission" date="2022-10" db="EMBL/GenBank/DDBJ databases">
        <title>Whole-Genome Sequencing of Brachybacterium huguangmaarense BRM-3, Isolated from Betula schmidtii.</title>
        <authorList>
            <person name="Haam D."/>
        </authorList>
    </citation>
    <scope>NUCLEOTIDE SEQUENCE</scope>
    <source>
        <strain evidence="2">BRM-3</strain>
    </source>
</reference>
<dbReference type="EMBL" id="CP107020">
    <property type="protein sequence ID" value="UYG15798.1"/>
    <property type="molecule type" value="Genomic_DNA"/>
</dbReference>
<protein>
    <submittedName>
        <fullName evidence="2">BRO family protein</fullName>
    </submittedName>
</protein>
<dbReference type="PANTHER" id="PTHR36180">
    <property type="entry name" value="DNA-BINDING PROTEIN-RELATED-RELATED"/>
    <property type="match status" value="1"/>
</dbReference>